<feature type="signal peptide" evidence="2">
    <location>
        <begin position="1"/>
        <end position="46"/>
    </location>
</feature>
<keyword evidence="1" id="KW-1133">Transmembrane helix</keyword>
<feature type="domain" description="DUF7953" evidence="3">
    <location>
        <begin position="49"/>
        <end position="163"/>
    </location>
</feature>
<evidence type="ECO:0000256" key="2">
    <source>
        <dbReference type="SAM" id="SignalP"/>
    </source>
</evidence>
<sequence>MAINRAHSESSLLTSTSQPMSIRGCRALLSLLSLCILLLAASGVVADGNVTLESLTIFTTHEWFGQKPDVYFRCQGDERERVDLPDVKAKGQLYKFLGEESWQPLTILVGKKCKRCGIYEKDTLKSDDVFDEWELCPLDFSPSPEGVYSHFKENEFNLTLLCPTCNVVSSAEEAVSEPASEPVEKEKSHGHGLTVAIVLFVLLSLGGFAFVAYTMWRRKQREMQQARFIKLFEDEDFLDDELGLKDDL</sequence>
<feature type="chain" id="PRO_5035877367" description="DUF7953 domain-containing protein" evidence="2">
    <location>
        <begin position="47"/>
        <end position="248"/>
    </location>
</feature>
<name>A0A8T0HHE8_CERPU</name>
<gene>
    <name evidence="4" type="ORF">KC19_6G029900</name>
</gene>
<evidence type="ECO:0000313" key="4">
    <source>
        <dbReference type="EMBL" id="KAG0568572.1"/>
    </source>
</evidence>
<dbReference type="Proteomes" id="UP000822688">
    <property type="component" value="Chromosome 6"/>
</dbReference>
<feature type="transmembrane region" description="Helical" evidence="1">
    <location>
        <begin position="193"/>
        <end position="216"/>
    </location>
</feature>
<dbReference type="PANTHER" id="PTHR33780:SF3">
    <property type="entry name" value="EXPRESSED PROTEIN"/>
    <property type="match status" value="1"/>
</dbReference>
<protein>
    <recommendedName>
        <fullName evidence="3">DUF7953 domain-containing protein</fullName>
    </recommendedName>
</protein>
<dbReference type="PANTHER" id="PTHR33780">
    <property type="entry name" value="EXPRESSED PROTEIN"/>
    <property type="match status" value="1"/>
</dbReference>
<keyword evidence="1" id="KW-0812">Transmembrane</keyword>
<dbReference type="AlphaFoldDB" id="A0A8T0HHE8"/>
<dbReference type="EMBL" id="CM026427">
    <property type="protein sequence ID" value="KAG0568572.1"/>
    <property type="molecule type" value="Genomic_DNA"/>
</dbReference>
<evidence type="ECO:0000313" key="5">
    <source>
        <dbReference type="Proteomes" id="UP000822688"/>
    </source>
</evidence>
<evidence type="ECO:0000259" key="3">
    <source>
        <dbReference type="Pfam" id="PF25829"/>
    </source>
</evidence>
<reference evidence="4 5" key="1">
    <citation type="submission" date="2020-06" db="EMBL/GenBank/DDBJ databases">
        <title>WGS assembly of Ceratodon purpureus strain R40.</title>
        <authorList>
            <person name="Carey S.B."/>
            <person name="Jenkins J."/>
            <person name="Shu S."/>
            <person name="Lovell J.T."/>
            <person name="Sreedasyam A."/>
            <person name="Maumus F."/>
            <person name="Tiley G.P."/>
            <person name="Fernandez-Pozo N."/>
            <person name="Barry K."/>
            <person name="Chen C."/>
            <person name="Wang M."/>
            <person name="Lipzen A."/>
            <person name="Daum C."/>
            <person name="Saski C.A."/>
            <person name="Payton A.C."/>
            <person name="Mcbreen J.C."/>
            <person name="Conrad R.E."/>
            <person name="Kollar L.M."/>
            <person name="Olsson S."/>
            <person name="Huttunen S."/>
            <person name="Landis J.B."/>
            <person name="Wickett N.J."/>
            <person name="Johnson M.G."/>
            <person name="Rensing S.A."/>
            <person name="Grimwood J."/>
            <person name="Schmutz J."/>
            <person name="Mcdaniel S.F."/>
        </authorList>
    </citation>
    <scope>NUCLEOTIDE SEQUENCE [LARGE SCALE GENOMIC DNA]</scope>
    <source>
        <strain evidence="4 5">R40</strain>
    </source>
</reference>
<proteinExistence type="predicted"/>
<dbReference type="Pfam" id="PF25829">
    <property type="entry name" value="DUF7953"/>
    <property type="match status" value="1"/>
</dbReference>
<organism evidence="4 5">
    <name type="scientific">Ceratodon purpureus</name>
    <name type="common">Fire moss</name>
    <name type="synonym">Dicranum purpureum</name>
    <dbReference type="NCBI Taxonomy" id="3225"/>
    <lineage>
        <taxon>Eukaryota</taxon>
        <taxon>Viridiplantae</taxon>
        <taxon>Streptophyta</taxon>
        <taxon>Embryophyta</taxon>
        <taxon>Bryophyta</taxon>
        <taxon>Bryophytina</taxon>
        <taxon>Bryopsida</taxon>
        <taxon>Dicranidae</taxon>
        <taxon>Pseudoditrichales</taxon>
        <taxon>Ditrichaceae</taxon>
        <taxon>Ceratodon</taxon>
    </lineage>
</organism>
<accession>A0A8T0HHE8</accession>
<keyword evidence="5" id="KW-1185">Reference proteome</keyword>
<comment type="caution">
    <text evidence="4">The sequence shown here is derived from an EMBL/GenBank/DDBJ whole genome shotgun (WGS) entry which is preliminary data.</text>
</comment>
<keyword evidence="1" id="KW-0472">Membrane</keyword>
<evidence type="ECO:0000256" key="1">
    <source>
        <dbReference type="SAM" id="Phobius"/>
    </source>
</evidence>
<dbReference type="InterPro" id="IPR057713">
    <property type="entry name" value="DUF7953"/>
</dbReference>
<keyword evidence="2" id="KW-0732">Signal</keyword>